<protein>
    <submittedName>
        <fullName evidence="1">Uncharacterized protein</fullName>
    </submittedName>
</protein>
<evidence type="ECO:0000313" key="2">
    <source>
        <dbReference type="Proteomes" id="UP000486351"/>
    </source>
</evidence>
<organism evidence="1 2">
    <name type="scientific">Phytophthora fragariae</name>
    <dbReference type="NCBI Taxonomy" id="53985"/>
    <lineage>
        <taxon>Eukaryota</taxon>
        <taxon>Sar</taxon>
        <taxon>Stramenopiles</taxon>
        <taxon>Oomycota</taxon>
        <taxon>Peronosporomycetes</taxon>
        <taxon>Peronosporales</taxon>
        <taxon>Peronosporaceae</taxon>
        <taxon>Phytophthora</taxon>
    </lineage>
</organism>
<name>A0A6G0RPG0_9STRA</name>
<sequence length="123" mass="13781">MERWNASYKHLLEQSVNREELTPAAPEGYLPDDERTSLFSCLIHGLGTVRADFIEDLNGSADPGELELYSASKLHNWNIEIKTLSTDCKVVSTFVYTVDNPDKVVQLVRSGAFFAVKVDGYLL</sequence>
<dbReference type="AlphaFoldDB" id="A0A6G0RPG0"/>
<dbReference type="Proteomes" id="UP000486351">
    <property type="component" value="Unassembled WGS sequence"/>
</dbReference>
<reference evidence="1 2" key="1">
    <citation type="submission" date="2018-09" db="EMBL/GenBank/DDBJ databases">
        <title>Genomic investigation of the strawberry pathogen Phytophthora fragariae indicates pathogenicity is determined by transcriptional variation in three key races.</title>
        <authorList>
            <person name="Adams T.M."/>
            <person name="Armitage A.D."/>
            <person name="Sobczyk M.K."/>
            <person name="Bates H.J."/>
            <person name="Dunwell J.M."/>
            <person name="Nellist C.F."/>
            <person name="Harrison R.J."/>
        </authorList>
    </citation>
    <scope>NUCLEOTIDE SEQUENCE [LARGE SCALE GENOMIC DNA]</scope>
    <source>
        <strain evidence="1 2">NOV-77</strain>
    </source>
</reference>
<proteinExistence type="predicted"/>
<evidence type="ECO:0000313" key="1">
    <source>
        <dbReference type="EMBL" id="KAE9338802.1"/>
    </source>
</evidence>
<accession>A0A6G0RPG0</accession>
<dbReference type="EMBL" id="QXFY01000651">
    <property type="protein sequence ID" value="KAE9338802.1"/>
    <property type="molecule type" value="Genomic_DNA"/>
</dbReference>
<gene>
    <name evidence="1" type="ORF">PF008_g11882</name>
</gene>
<comment type="caution">
    <text evidence="1">The sequence shown here is derived from an EMBL/GenBank/DDBJ whole genome shotgun (WGS) entry which is preliminary data.</text>
</comment>